<dbReference type="AlphaFoldDB" id="C6PXM6"/>
<evidence type="ECO:0000313" key="2">
    <source>
        <dbReference type="Proteomes" id="UP000004198"/>
    </source>
</evidence>
<evidence type="ECO:0000313" key="1">
    <source>
        <dbReference type="EMBL" id="EET86004.1"/>
    </source>
</evidence>
<gene>
    <name evidence="1" type="ORF">CcarbDRAFT_3543</name>
</gene>
<reference evidence="1 2" key="1">
    <citation type="submission" date="2009-06" db="EMBL/GenBank/DDBJ databases">
        <title>The draft genome of Clostridium carboxidivorans P7.</title>
        <authorList>
            <consortium name="US DOE Joint Genome Institute (JGI-PGF)"/>
            <person name="Lucas S."/>
            <person name="Copeland A."/>
            <person name="Lapidus A."/>
            <person name="Glavina del Rio T."/>
            <person name="Tice H."/>
            <person name="Bruce D."/>
            <person name="Goodwin L."/>
            <person name="Pitluck S."/>
            <person name="Larimer F."/>
            <person name="Land M.L."/>
            <person name="Hauser L."/>
            <person name="Hemme C.L."/>
        </authorList>
    </citation>
    <scope>NUCLEOTIDE SEQUENCE [LARGE SCALE GENOMIC DNA]</scope>
    <source>
        <strain evidence="1 2">P7</strain>
    </source>
</reference>
<name>C6PXM6_9CLOT</name>
<keyword evidence="2" id="KW-1185">Reference proteome</keyword>
<organism evidence="1 2">
    <name type="scientific">Clostridium carboxidivorans P7</name>
    <dbReference type="NCBI Taxonomy" id="536227"/>
    <lineage>
        <taxon>Bacteria</taxon>
        <taxon>Bacillati</taxon>
        <taxon>Bacillota</taxon>
        <taxon>Clostridia</taxon>
        <taxon>Eubacteriales</taxon>
        <taxon>Clostridiaceae</taxon>
        <taxon>Clostridium</taxon>
    </lineage>
</organism>
<comment type="caution">
    <text evidence="1">The sequence shown here is derived from an EMBL/GenBank/DDBJ whole genome shotgun (WGS) entry which is preliminary data.</text>
</comment>
<sequence length="33" mass="3604">MIKRKKLICIIIALAAVGTISVGIRTFSSKDKK</sequence>
<proteinExistence type="predicted"/>
<dbReference type="Proteomes" id="UP000004198">
    <property type="component" value="Unassembled WGS sequence"/>
</dbReference>
<dbReference type="EMBL" id="ACVI01000067">
    <property type="protein sequence ID" value="EET86004.1"/>
    <property type="molecule type" value="Genomic_DNA"/>
</dbReference>
<protein>
    <submittedName>
        <fullName evidence="1">Uncharacterized protein</fullName>
    </submittedName>
</protein>
<accession>C6PXM6</accession>